<comment type="catalytic activity">
    <reaction evidence="1 5 6">
        <text>[protein]-peptidylproline (omega=180) = [protein]-peptidylproline (omega=0)</text>
        <dbReference type="Rhea" id="RHEA:16237"/>
        <dbReference type="Rhea" id="RHEA-COMP:10747"/>
        <dbReference type="Rhea" id="RHEA-COMP:10748"/>
        <dbReference type="ChEBI" id="CHEBI:83833"/>
        <dbReference type="ChEBI" id="CHEBI:83834"/>
        <dbReference type="EC" id="5.2.1.8"/>
    </reaction>
</comment>
<evidence type="ECO:0000256" key="2">
    <source>
        <dbReference type="ARBA" id="ARBA00006577"/>
    </source>
</evidence>
<evidence type="ECO:0000256" key="4">
    <source>
        <dbReference type="ARBA" id="ARBA00023235"/>
    </source>
</evidence>
<dbReference type="PROSITE" id="PS50059">
    <property type="entry name" value="FKBP_PPIASE"/>
    <property type="match status" value="1"/>
</dbReference>
<reference evidence="9" key="1">
    <citation type="submission" date="2022-10" db="EMBL/GenBank/DDBJ databases">
        <title>Rhodococcus sp.75.</title>
        <authorList>
            <person name="Sun M."/>
        </authorList>
    </citation>
    <scope>NUCLEOTIDE SEQUENCE</scope>
    <source>
        <strain evidence="9">75</strain>
    </source>
</reference>
<gene>
    <name evidence="9" type="ORF">RHODO2019_00690</name>
</gene>
<evidence type="ECO:0000256" key="6">
    <source>
        <dbReference type="RuleBase" id="RU003915"/>
    </source>
</evidence>
<dbReference type="Pfam" id="PF00254">
    <property type="entry name" value="FKBP_C"/>
    <property type="match status" value="1"/>
</dbReference>
<dbReference type="InterPro" id="IPR001179">
    <property type="entry name" value="PPIase_FKBP_dom"/>
</dbReference>
<keyword evidence="4 5" id="KW-0413">Isomerase</keyword>
<evidence type="ECO:0000313" key="10">
    <source>
        <dbReference type="Proteomes" id="UP001164965"/>
    </source>
</evidence>
<feature type="domain" description="PPIase FKBP-type" evidence="8">
    <location>
        <begin position="106"/>
        <end position="193"/>
    </location>
</feature>
<dbReference type="RefSeq" id="WP_265383170.1">
    <property type="nucleotide sequence ID" value="NZ_CP110615.1"/>
</dbReference>
<dbReference type="PANTHER" id="PTHR43811:SF19">
    <property type="entry name" value="39 KDA FK506-BINDING NUCLEAR PROTEIN"/>
    <property type="match status" value="1"/>
</dbReference>
<evidence type="ECO:0000256" key="7">
    <source>
        <dbReference type="SAM" id="SignalP"/>
    </source>
</evidence>
<protein>
    <recommendedName>
        <fullName evidence="6">Peptidyl-prolyl cis-trans isomerase</fullName>
        <ecNumber evidence="6">5.2.1.8</ecNumber>
    </recommendedName>
</protein>
<comment type="similarity">
    <text evidence="2 6">Belongs to the FKBP-type PPIase family.</text>
</comment>
<evidence type="ECO:0000256" key="3">
    <source>
        <dbReference type="ARBA" id="ARBA00023110"/>
    </source>
</evidence>
<sequence length="193" mass="18446">MLRSSAVALTAASLLLLTACGSSDTPASSAGAGSATSRAAATTAAAAEPTGCAPATAAAPAGVPALTGNPTDTTTQAVISAGTGTAPAALVTQDVVTCTGTAATAAATVAVRYTGALYTDGTVFDASWKSGNAPVSFPLSKVVPGFAQGIVGMHLGDRRVIVIPPALGYGARTSGPIPGGSTLVFVVDLVGIS</sequence>
<evidence type="ECO:0000313" key="9">
    <source>
        <dbReference type="EMBL" id="UZJ25064.1"/>
    </source>
</evidence>
<dbReference type="EMBL" id="CP110615">
    <property type="protein sequence ID" value="UZJ25064.1"/>
    <property type="molecule type" value="Genomic_DNA"/>
</dbReference>
<evidence type="ECO:0000259" key="8">
    <source>
        <dbReference type="PROSITE" id="PS50059"/>
    </source>
</evidence>
<dbReference type="EC" id="5.2.1.8" evidence="6"/>
<dbReference type="Gene3D" id="3.10.50.40">
    <property type="match status" value="1"/>
</dbReference>
<name>A0ABY6P079_9NOCA</name>
<dbReference type="InterPro" id="IPR046357">
    <property type="entry name" value="PPIase_dom_sf"/>
</dbReference>
<keyword evidence="3 5" id="KW-0697">Rotamase</keyword>
<feature type="chain" id="PRO_5045465469" description="Peptidyl-prolyl cis-trans isomerase" evidence="7">
    <location>
        <begin position="20"/>
        <end position="193"/>
    </location>
</feature>
<organism evidence="9 10">
    <name type="scientific">Rhodococcus antarcticus</name>
    <dbReference type="NCBI Taxonomy" id="2987751"/>
    <lineage>
        <taxon>Bacteria</taxon>
        <taxon>Bacillati</taxon>
        <taxon>Actinomycetota</taxon>
        <taxon>Actinomycetes</taxon>
        <taxon>Mycobacteriales</taxon>
        <taxon>Nocardiaceae</taxon>
        <taxon>Rhodococcus</taxon>
    </lineage>
</organism>
<feature type="signal peptide" evidence="7">
    <location>
        <begin position="1"/>
        <end position="19"/>
    </location>
</feature>
<proteinExistence type="inferred from homology"/>
<dbReference type="SUPFAM" id="SSF54534">
    <property type="entry name" value="FKBP-like"/>
    <property type="match status" value="1"/>
</dbReference>
<dbReference type="GO" id="GO:0003755">
    <property type="term" value="F:peptidyl-prolyl cis-trans isomerase activity"/>
    <property type="evidence" value="ECO:0007669"/>
    <property type="project" value="UniProtKB-EC"/>
</dbReference>
<evidence type="ECO:0000256" key="5">
    <source>
        <dbReference type="PROSITE-ProRule" id="PRU00277"/>
    </source>
</evidence>
<keyword evidence="7" id="KW-0732">Signal</keyword>
<accession>A0ABY6P079</accession>
<evidence type="ECO:0000256" key="1">
    <source>
        <dbReference type="ARBA" id="ARBA00000971"/>
    </source>
</evidence>
<keyword evidence="10" id="KW-1185">Reference proteome</keyword>
<dbReference type="Proteomes" id="UP001164965">
    <property type="component" value="Chromosome"/>
</dbReference>
<dbReference type="PANTHER" id="PTHR43811">
    <property type="entry name" value="FKBP-TYPE PEPTIDYL-PROLYL CIS-TRANS ISOMERASE FKPA"/>
    <property type="match status" value="1"/>
</dbReference>
<dbReference type="PROSITE" id="PS51257">
    <property type="entry name" value="PROKAR_LIPOPROTEIN"/>
    <property type="match status" value="1"/>
</dbReference>